<reference evidence="1 2" key="1">
    <citation type="submission" date="2024-01" db="EMBL/GenBank/DDBJ databases">
        <title>Genome assemblies of Stephania.</title>
        <authorList>
            <person name="Yang L."/>
        </authorList>
    </citation>
    <scope>NUCLEOTIDE SEQUENCE [LARGE SCALE GENOMIC DNA]</scope>
    <source>
        <strain evidence="1">QJT</strain>
        <tissue evidence="1">Leaf</tissue>
    </source>
</reference>
<dbReference type="AlphaFoldDB" id="A0AAP0EBL7"/>
<dbReference type="EMBL" id="JBBNAE010000010">
    <property type="protein sequence ID" value="KAK9090244.1"/>
    <property type="molecule type" value="Genomic_DNA"/>
</dbReference>
<protein>
    <submittedName>
        <fullName evidence="1">Uncharacterized protein</fullName>
    </submittedName>
</protein>
<gene>
    <name evidence="1" type="ORF">Sjap_023421</name>
</gene>
<sequence>MEYKTNYHSNPSACISNINYNIIHNQIWHIRKGVNEIITRHHAITTFNLNRARKA</sequence>
<dbReference type="Proteomes" id="UP001417504">
    <property type="component" value="Unassembled WGS sequence"/>
</dbReference>
<proteinExistence type="predicted"/>
<keyword evidence="2" id="KW-1185">Reference proteome</keyword>
<evidence type="ECO:0000313" key="1">
    <source>
        <dbReference type="EMBL" id="KAK9090244.1"/>
    </source>
</evidence>
<evidence type="ECO:0000313" key="2">
    <source>
        <dbReference type="Proteomes" id="UP001417504"/>
    </source>
</evidence>
<comment type="caution">
    <text evidence="1">The sequence shown here is derived from an EMBL/GenBank/DDBJ whole genome shotgun (WGS) entry which is preliminary data.</text>
</comment>
<organism evidence="1 2">
    <name type="scientific">Stephania japonica</name>
    <dbReference type="NCBI Taxonomy" id="461633"/>
    <lineage>
        <taxon>Eukaryota</taxon>
        <taxon>Viridiplantae</taxon>
        <taxon>Streptophyta</taxon>
        <taxon>Embryophyta</taxon>
        <taxon>Tracheophyta</taxon>
        <taxon>Spermatophyta</taxon>
        <taxon>Magnoliopsida</taxon>
        <taxon>Ranunculales</taxon>
        <taxon>Menispermaceae</taxon>
        <taxon>Menispermoideae</taxon>
        <taxon>Cissampelideae</taxon>
        <taxon>Stephania</taxon>
    </lineage>
</organism>
<name>A0AAP0EBL7_9MAGN</name>
<accession>A0AAP0EBL7</accession>